<protein>
    <submittedName>
        <fullName evidence="2">Uncharacterized protein</fullName>
    </submittedName>
</protein>
<accession>A0A8S1KXP9</accession>
<sequence length="491" mass="57668">MHIQEGAIETFYYYLWLQNDSIKQNKVEFHLPDTLIYRLGVIQAWYFTHNNEILVKKLENRTLPNIETAFLKDCENDVCAYFISCKPRRDFYNTQETRGEFLQDQLNIDCKTSILYLNQEQFKQFIHNPNIHRNGILQKFVKPALPKENVIQAIWSQNLLLLSQRVNNIELNSSKFDAQEKCSTFNSPESYSKAYPVKSKVITTQIQRLINYITTRICVVTYEKFRVNRAVLYCKIDHLQRINILYCTSLRSNDECPFPIQFGHQIRPDNVKNTITTNKQKPIKLIMDVQCLSCQQLCQTEDLHPIKYQKLIASGQHYRMDIKSYSTRVQRADHQKTEDNPENYIANTTKLIPDIIKKLFPSMSYSEFAEVKENSAFLNKELLVCFNCYLKFTQSKQRLNQISRQLQLKQKNRSITDLIRQASQEVSQRHTERDHSGNKEYQKMTLCLTQRSTLLKSSEAMTMKSTMKSSRTSSMMKNNITLRSTARKSSV</sequence>
<evidence type="ECO:0000313" key="2">
    <source>
        <dbReference type="EMBL" id="CAD8060249.1"/>
    </source>
</evidence>
<keyword evidence="3" id="KW-1185">Reference proteome</keyword>
<reference evidence="2" key="1">
    <citation type="submission" date="2021-01" db="EMBL/GenBank/DDBJ databases">
        <authorList>
            <consortium name="Genoscope - CEA"/>
            <person name="William W."/>
        </authorList>
    </citation>
    <scope>NUCLEOTIDE SEQUENCE</scope>
</reference>
<organism evidence="2 3">
    <name type="scientific">Paramecium primaurelia</name>
    <dbReference type="NCBI Taxonomy" id="5886"/>
    <lineage>
        <taxon>Eukaryota</taxon>
        <taxon>Sar</taxon>
        <taxon>Alveolata</taxon>
        <taxon>Ciliophora</taxon>
        <taxon>Intramacronucleata</taxon>
        <taxon>Oligohymenophorea</taxon>
        <taxon>Peniculida</taxon>
        <taxon>Parameciidae</taxon>
        <taxon>Paramecium</taxon>
    </lineage>
</organism>
<feature type="compositionally biased region" description="Basic and acidic residues" evidence="1">
    <location>
        <begin position="427"/>
        <end position="440"/>
    </location>
</feature>
<name>A0A8S1KXP9_PARPR</name>
<proteinExistence type="predicted"/>
<gene>
    <name evidence="2" type="ORF">PPRIM_AZ9-3.1.T0300040</name>
</gene>
<comment type="caution">
    <text evidence="2">The sequence shown here is derived from an EMBL/GenBank/DDBJ whole genome shotgun (WGS) entry which is preliminary data.</text>
</comment>
<evidence type="ECO:0000313" key="3">
    <source>
        <dbReference type="Proteomes" id="UP000688137"/>
    </source>
</evidence>
<evidence type="ECO:0000256" key="1">
    <source>
        <dbReference type="SAM" id="MobiDB-lite"/>
    </source>
</evidence>
<dbReference type="OMA" id="YITTRIC"/>
<dbReference type="Proteomes" id="UP000688137">
    <property type="component" value="Unassembled WGS sequence"/>
</dbReference>
<feature type="region of interest" description="Disordered" evidence="1">
    <location>
        <begin position="421"/>
        <end position="440"/>
    </location>
</feature>
<dbReference type="EMBL" id="CAJJDM010000029">
    <property type="protein sequence ID" value="CAD8060249.1"/>
    <property type="molecule type" value="Genomic_DNA"/>
</dbReference>
<dbReference type="AlphaFoldDB" id="A0A8S1KXP9"/>